<dbReference type="Proteomes" id="UP000201797">
    <property type="component" value="Segment"/>
</dbReference>
<reference evidence="1 2" key="1">
    <citation type="submission" date="2016-01" db="EMBL/GenBank/DDBJ databases">
        <title>The genomic content and context of auxiliary metabolic genes in marine cyanophages.</title>
        <authorList>
            <person name="Marston M.F."/>
            <person name="Martiny J.B.H."/>
            <person name="Crummett L.T."/>
        </authorList>
    </citation>
    <scope>NUCLEOTIDE SEQUENCE [LARGE SCALE GENOMIC DNA]</scope>
    <source>
        <strain evidence="1">RW_29_0704</strain>
    </source>
</reference>
<dbReference type="InterPro" id="IPR012668">
    <property type="entry name" value="CHP02466"/>
</dbReference>
<evidence type="ECO:0000313" key="1">
    <source>
        <dbReference type="EMBL" id="AMO42809.1"/>
    </source>
</evidence>
<organism evidence="1 2">
    <name type="scientific">Cyanophage S-RIM50</name>
    <dbReference type="NCBI Taxonomy" id="687803"/>
    <lineage>
        <taxon>Viruses</taxon>
        <taxon>Duplodnaviria</taxon>
        <taxon>Heunggongvirae</taxon>
        <taxon>Uroviricota</taxon>
        <taxon>Caudoviricetes</taxon>
        <taxon>Pantevenvirales</taxon>
        <taxon>Kyanoviridae</taxon>
        <taxon>Neptunevirus</taxon>
        <taxon>Neptunevirus srim50</taxon>
    </lineage>
</organism>
<keyword evidence="2" id="KW-1185">Reference proteome</keyword>
<proteinExistence type="predicted"/>
<dbReference type="Gene3D" id="2.60.120.620">
    <property type="entry name" value="q2cbj1_9rhob like domain"/>
    <property type="match status" value="1"/>
</dbReference>
<dbReference type="KEGG" id="vg:29124031"/>
<name>A0A127KLH8_9CAUD</name>
<sequence>MKKIDIFPTPLHFFNIGDTQEFLDCKKDLVEGVASEWDEQARPYDLSVTTDDTLHLREPFIGLSKIILSKAKMVFDDLGLVRESEKVVCMWSNISIAESKHQLHLHANSYYSCVLYFTCPQPNPGFFGVKDPRPGLMTTYFEYEKDNQYSQRTIDILPEEGLLIFFPSWLEHGVQNGYFPKEQKRISLSANIMPVVNITDYTHRYHYQ</sequence>
<dbReference type="RefSeq" id="YP_009302108.1">
    <property type="nucleotide sequence ID" value="NC_031242.1"/>
</dbReference>
<dbReference type="Pfam" id="PF13759">
    <property type="entry name" value="2OG-FeII_Oxy_5"/>
    <property type="match status" value="1"/>
</dbReference>
<evidence type="ECO:0008006" key="3">
    <source>
        <dbReference type="Google" id="ProtNLM"/>
    </source>
</evidence>
<gene>
    <name evidence="1" type="ORF">R290704_027</name>
</gene>
<dbReference type="GeneID" id="29124031"/>
<protein>
    <recommendedName>
        <fullName evidence="3">2OG-Fe(II) oxygenase</fullName>
    </recommendedName>
</protein>
<dbReference type="EMBL" id="KU594605">
    <property type="protein sequence ID" value="AMO42809.1"/>
    <property type="molecule type" value="Genomic_DNA"/>
</dbReference>
<dbReference type="OrthoDB" id="26528at10239"/>
<accession>A0A127KLH8</accession>
<evidence type="ECO:0000313" key="2">
    <source>
        <dbReference type="Proteomes" id="UP000201797"/>
    </source>
</evidence>